<gene>
    <name evidence="1" type="ORF">GCM10012289_02180</name>
</gene>
<comment type="caution">
    <text evidence="1">The sequence shown here is derived from an EMBL/GenBank/DDBJ whole genome shotgun (WGS) entry which is preliminary data.</text>
</comment>
<accession>A0A917YRC1</accession>
<evidence type="ECO:0000313" key="2">
    <source>
        <dbReference type="Proteomes" id="UP000646523"/>
    </source>
</evidence>
<reference evidence="1" key="1">
    <citation type="journal article" date="2014" name="Int. J. Syst. Evol. Microbiol.">
        <title>Complete genome sequence of Corynebacterium casei LMG S-19264T (=DSM 44701T), isolated from a smear-ripened cheese.</title>
        <authorList>
            <consortium name="US DOE Joint Genome Institute (JGI-PGF)"/>
            <person name="Walter F."/>
            <person name="Albersmeier A."/>
            <person name="Kalinowski J."/>
            <person name="Ruckert C."/>
        </authorList>
    </citation>
    <scope>NUCLEOTIDE SEQUENCE</scope>
    <source>
        <strain evidence="1">CGMCC 4.7368</strain>
    </source>
</reference>
<dbReference type="AlphaFoldDB" id="A0A917YRC1"/>
<protein>
    <recommendedName>
        <fullName evidence="3">Methyltransferase</fullName>
    </recommendedName>
</protein>
<name>A0A917YRC1_9ACTN</name>
<organism evidence="1 2">
    <name type="scientific">Nonomuraea cavernae</name>
    <dbReference type="NCBI Taxonomy" id="2045107"/>
    <lineage>
        <taxon>Bacteria</taxon>
        <taxon>Bacillati</taxon>
        <taxon>Actinomycetota</taxon>
        <taxon>Actinomycetes</taxon>
        <taxon>Streptosporangiales</taxon>
        <taxon>Streptosporangiaceae</taxon>
        <taxon>Nonomuraea</taxon>
    </lineage>
</organism>
<evidence type="ECO:0000313" key="1">
    <source>
        <dbReference type="EMBL" id="GGO60997.1"/>
    </source>
</evidence>
<proteinExistence type="predicted"/>
<dbReference type="SUPFAM" id="SSF53335">
    <property type="entry name" value="S-adenosyl-L-methionine-dependent methyltransferases"/>
    <property type="match status" value="1"/>
</dbReference>
<reference evidence="1" key="2">
    <citation type="submission" date="2020-09" db="EMBL/GenBank/DDBJ databases">
        <authorList>
            <person name="Sun Q."/>
            <person name="Zhou Y."/>
        </authorList>
    </citation>
    <scope>NUCLEOTIDE SEQUENCE</scope>
    <source>
        <strain evidence="1">CGMCC 4.7368</strain>
    </source>
</reference>
<dbReference type="Proteomes" id="UP000646523">
    <property type="component" value="Unassembled WGS sequence"/>
</dbReference>
<dbReference type="EMBL" id="BMNH01000001">
    <property type="protein sequence ID" value="GGO60997.1"/>
    <property type="molecule type" value="Genomic_DNA"/>
</dbReference>
<keyword evidence="2" id="KW-1185">Reference proteome</keyword>
<sequence>MSAFYDPEESEFYGLCVEDLFRRHPKLHKVYEFGVGSGEAVCGALRRGGFLGQVHGFEIDARSADIARDVVRGSGLAHRYHVTHADFFTVSLPDSERTCVIANPPYLPLLDGQPRYPHLSGGVRGTTVSERILSAGFDTVMMMISSYADPRSLLHHAMRCGYTLTSWMVRPIRMGRFSRRPAVHRRIRGMSRAGAAFVAGDTYLLAGGIWRRSADYSYDETGHLDLVMTRFGASGPDEFAPGPPLTDRMDA</sequence>
<dbReference type="Gene3D" id="3.40.50.150">
    <property type="entry name" value="Vaccinia Virus protein VP39"/>
    <property type="match status" value="1"/>
</dbReference>
<evidence type="ECO:0008006" key="3">
    <source>
        <dbReference type="Google" id="ProtNLM"/>
    </source>
</evidence>
<dbReference type="InterPro" id="IPR029063">
    <property type="entry name" value="SAM-dependent_MTases_sf"/>
</dbReference>
<dbReference type="RefSeq" id="WP_189122032.1">
    <property type="nucleotide sequence ID" value="NZ_BMNH01000001.1"/>
</dbReference>